<dbReference type="AlphaFoldDB" id="A0A3S4XED0"/>
<protein>
    <submittedName>
        <fullName evidence="3">Acetyl esterase</fullName>
    </submittedName>
</protein>
<dbReference type="PANTHER" id="PTHR48081:SF3">
    <property type="entry name" value="ALPHA_BETA HYDROLASE FOLD-3 DOMAIN-CONTAINING PROTEIN"/>
    <property type="match status" value="1"/>
</dbReference>
<evidence type="ECO:0000313" key="4">
    <source>
        <dbReference type="Proteomes" id="UP000271188"/>
    </source>
</evidence>
<dbReference type="Proteomes" id="UP000271188">
    <property type="component" value="Chromosome"/>
</dbReference>
<evidence type="ECO:0000256" key="1">
    <source>
        <dbReference type="ARBA" id="ARBA00022801"/>
    </source>
</evidence>
<dbReference type="RefSeq" id="WP_126301867.1">
    <property type="nucleotide sequence ID" value="NZ_LR134495.1"/>
</dbReference>
<feature type="domain" description="Alpha/beta hydrolase fold-3" evidence="2">
    <location>
        <begin position="37"/>
        <end position="192"/>
    </location>
</feature>
<organism evidence="3 4">
    <name type="scientific">Mannheimia haemolytica</name>
    <name type="common">Pasteurella haemolytica</name>
    <dbReference type="NCBI Taxonomy" id="75985"/>
    <lineage>
        <taxon>Bacteria</taxon>
        <taxon>Pseudomonadati</taxon>
        <taxon>Pseudomonadota</taxon>
        <taxon>Gammaproteobacteria</taxon>
        <taxon>Pasteurellales</taxon>
        <taxon>Pasteurellaceae</taxon>
        <taxon>Mannheimia</taxon>
    </lineage>
</organism>
<evidence type="ECO:0000313" key="3">
    <source>
        <dbReference type="EMBL" id="VEI77004.1"/>
    </source>
</evidence>
<dbReference type="PANTHER" id="PTHR48081">
    <property type="entry name" value="AB HYDROLASE SUPERFAMILY PROTEIN C4A8.06C"/>
    <property type="match status" value="1"/>
</dbReference>
<dbReference type="Pfam" id="PF07859">
    <property type="entry name" value="Abhydrolase_3"/>
    <property type="match status" value="1"/>
</dbReference>
<dbReference type="InterPro" id="IPR050300">
    <property type="entry name" value="GDXG_lipolytic_enzyme"/>
</dbReference>
<sequence length="285" mass="32171">MLNTTQISLNSIEIQHSLLPIQATLYQDDEITPKATLIYLHGGGLLYGSKADLPDFHLDQFTQAGLQIFAINYPLAPYAQIEEILRSVLSSIKALQNQPHFSAMPYFLFGRSAGAYLALLAASKLSQQTDIPQPKGVISYYGYGFLTDGWFDSPSEYYLKLPLVSESTFQSLITTPLVEAELSTHFIAYIYARQTGKWKSLIYQGRDKFFYLDYSLRLAEFKSPVFAAHATGDPDVPFSEFLALCEKCNPTRFMISADLHDFDRDTESKHTQELIQATIQFIQNT</sequence>
<dbReference type="Gene3D" id="3.40.50.1820">
    <property type="entry name" value="alpha/beta hydrolase"/>
    <property type="match status" value="1"/>
</dbReference>
<dbReference type="SUPFAM" id="SSF53474">
    <property type="entry name" value="alpha/beta-Hydrolases"/>
    <property type="match status" value="1"/>
</dbReference>
<proteinExistence type="predicted"/>
<reference evidence="3" key="1">
    <citation type="submission" date="2018-12" db="EMBL/GenBank/DDBJ databases">
        <authorList>
            <consortium name="Pathogen Informatics"/>
        </authorList>
    </citation>
    <scope>NUCLEOTIDE SEQUENCE [LARGE SCALE GENOMIC DNA]</scope>
    <source>
        <strain evidence="3">NCTC10643</strain>
    </source>
</reference>
<keyword evidence="1" id="KW-0378">Hydrolase</keyword>
<evidence type="ECO:0000259" key="2">
    <source>
        <dbReference type="Pfam" id="PF07859"/>
    </source>
</evidence>
<dbReference type="EMBL" id="LR134495">
    <property type="protein sequence ID" value="VEI77004.1"/>
    <property type="molecule type" value="Genomic_DNA"/>
</dbReference>
<gene>
    <name evidence="3" type="ORF">NCTC10643_01158</name>
</gene>
<dbReference type="InterPro" id="IPR013094">
    <property type="entry name" value="AB_hydrolase_3"/>
</dbReference>
<name>A0A3S4XED0_MANHA</name>
<accession>A0A3S4XED0</accession>
<dbReference type="GO" id="GO:0016787">
    <property type="term" value="F:hydrolase activity"/>
    <property type="evidence" value="ECO:0007669"/>
    <property type="project" value="UniProtKB-KW"/>
</dbReference>
<dbReference type="InterPro" id="IPR029058">
    <property type="entry name" value="AB_hydrolase_fold"/>
</dbReference>